<evidence type="ECO:0000313" key="4">
    <source>
        <dbReference type="EMBL" id="PPJ26377.1"/>
    </source>
</evidence>
<dbReference type="Pfam" id="PF13421">
    <property type="entry name" value="Band_7_1"/>
    <property type="match status" value="1"/>
</dbReference>
<protein>
    <recommendedName>
        <fullName evidence="6">SPFH domain-containing protein</fullName>
    </recommendedName>
</protein>
<reference evidence="4 5" key="1">
    <citation type="submission" date="2018-02" db="EMBL/GenBank/DDBJ databases">
        <title>8 Nocardia nova and 1 Nocardia cyriacigeorgica strain used for evolution to TMP-SMX.</title>
        <authorList>
            <person name="Mehta H."/>
            <person name="Weng J."/>
            <person name="Shamoo Y."/>
        </authorList>
    </citation>
    <scope>NUCLEOTIDE SEQUENCE [LARGE SCALE GENOMIC DNA]</scope>
    <source>
        <strain evidence="4 5">BAA2227</strain>
    </source>
</reference>
<name>A0A2S6A3C9_9NOCA</name>
<dbReference type="InterPro" id="IPR033880">
    <property type="entry name" value="SPFH_YdjI"/>
</dbReference>
<dbReference type="PANTHER" id="PTHR37826:SF2">
    <property type="entry name" value="ZINC-RIBBON DOMAIN-CONTAINING PROTEIN"/>
    <property type="match status" value="1"/>
</dbReference>
<evidence type="ECO:0000259" key="3">
    <source>
        <dbReference type="Pfam" id="PF13421"/>
    </source>
</evidence>
<dbReference type="Pfam" id="PF12773">
    <property type="entry name" value="DZR"/>
    <property type="match status" value="1"/>
</dbReference>
<sequence>MAWFEREFIAVPDGRKDQLVYKWPDLNIRRYSRTIVNADQIALFVKSGRVVATMGPGRHRVDADELPVLGALVDTVTGNNFYRAELYFVSTREFAGVKFGGRLDDIVDPASEQIVTLRVFGEFALSVRDPAQLITSLVGTTDLTDPAGVQAWCADLLLKSMKMTVSHGISEGDWQVLGLSAQLQSIESAVVRQTNLTLYEYGMRISRMGNFDITLAPEDAERLKRLAKDVTYIRLAGDFQRYAAGEMALGAGQGMAHGHGGGEGGFLGAALGLNAIAGMGQQSTVPWAAQQSPPPTPPPFGQPAGRPALQPPPTPEPTTSGSLPPTTPAGADDSATTGSPAASSSAESPSSAASRLESDEATASEQVTCAACDTDNPRTARFCMHCGTRLAAPPRHCAECGADLPPAARFCGACGTPAGP</sequence>
<dbReference type="Proteomes" id="UP000238356">
    <property type="component" value="Unassembled WGS sequence"/>
</dbReference>
<proteinExistence type="predicted"/>
<dbReference type="PANTHER" id="PTHR37826">
    <property type="entry name" value="FLOTILLIN BAND_7_5 DOMAIN PROTEIN"/>
    <property type="match status" value="1"/>
</dbReference>
<organism evidence="4 5">
    <name type="scientific">Nocardia nova</name>
    <dbReference type="NCBI Taxonomy" id="37330"/>
    <lineage>
        <taxon>Bacteria</taxon>
        <taxon>Bacillati</taxon>
        <taxon>Actinomycetota</taxon>
        <taxon>Actinomycetes</taxon>
        <taxon>Mycobacteriales</taxon>
        <taxon>Nocardiaceae</taxon>
        <taxon>Nocardia</taxon>
    </lineage>
</organism>
<evidence type="ECO:0000256" key="1">
    <source>
        <dbReference type="SAM" id="MobiDB-lite"/>
    </source>
</evidence>
<feature type="compositionally biased region" description="Pro residues" evidence="1">
    <location>
        <begin position="292"/>
        <end position="301"/>
    </location>
</feature>
<feature type="region of interest" description="Disordered" evidence="1">
    <location>
        <begin position="285"/>
        <end position="366"/>
    </location>
</feature>
<gene>
    <name evidence="4" type="ORF">C5F51_19555</name>
</gene>
<dbReference type="RefSeq" id="WP_104363735.1">
    <property type="nucleotide sequence ID" value="NZ_PSZD01000012.1"/>
</dbReference>
<evidence type="ECO:0008006" key="6">
    <source>
        <dbReference type="Google" id="ProtNLM"/>
    </source>
</evidence>
<dbReference type="InterPro" id="IPR025874">
    <property type="entry name" value="DZR"/>
</dbReference>
<dbReference type="CDD" id="cd03408">
    <property type="entry name" value="SPFH_like_u1"/>
    <property type="match status" value="1"/>
</dbReference>
<dbReference type="AlphaFoldDB" id="A0A2S6A3C9"/>
<feature type="compositionally biased region" description="Low complexity" evidence="1">
    <location>
        <begin position="317"/>
        <end position="354"/>
    </location>
</feature>
<evidence type="ECO:0000259" key="2">
    <source>
        <dbReference type="Pfam" id="PF12773"/>
    </source>
</evidence>
<evidence type="ECO:0000313" key="5">
    <source>
        <dbReference type="Proteomes" id="UP000238356"/>
    </source>
</evidence>
<feature type="domain" description="DZANK-type" evidence="2">
    <location>
        <begin position="369"/>
        <end position="415"/>
    </location>
</feature>
<accession>A0A2S6A3C9</accession>
<feature type="domain" description="SPFH" evidence="3">
    <location>
        <begin position="26"/>
        <end position="222"/>
    </location>
</feature>
<dbReference type="EMBL" id="PSZD01000012">
    <property type="protein sequence ID" value="PPJ26377.1"/>
    <property type="molecule type" value="Genomic_DNA"/>
</dbReference>
<keyword evidence="5" id="KW-1185">Reference proteome</keyword>
<comment type="caution">
    <text evidence="4">The sequence shown here is derived from an EMBL/GenBank/DDBJ whole genome shotgun (WGS) entry which is preliminary data.</text>
</comment>